<keyword evidence="1" id="KW-0812">Transmembrane</keyword>
<reference evidence="3" key="1">
    <citation type="submission" date="2016-10" db="EMBL/GenBank/DDBJ databases">
        <authorList>
            <person name="Varghese N."/>
            <person name="Submissions S."/>
        </authorList>
    </citation>
    <scope>NUCLEOTIDE SEQUENCE [LARGE SCALE GENOMIC DNA]</scope>
    <source>
        <strain evidence="3">IBRC-M 10655</strain>
    </source>
</reference>
<name>A0A1H0TA67_9PSEU</name>
<feature type="transmembrane region" description="Helical" evidence="1">
    <location>
        <begin position="396"/>
        <end position="414"/>
    </location>
</feature>
<keyword evidence="3" id="KW-1185">Reference proteome</keyword>
<evidence type="ECO:0000313" key="3">
    <source>
        <dbReference type="Proteomes" id="UP000199651"/>
    </source>
</evidence>
<evidence type="ECO:0000313" key="2">
    <source>
        <dbReference type="EMBL" id="SDP50932.1"/>
    </source>
</evidence>
<organism evidence="2 3">
    <name type="scientific">Actinokineospora alba</name>
    <dbReference type="NCBI Taxonomy" id="504798"/>
    <lineage>
        <taxon>Bacteria</taxon>
        <taxon>Bacillati</taxon>
        <taxon>Actinomycetota</taxon>
        <taxon>Actinomycetes</taxon>
        <taxon>Pseudonocardiales</taxon>
        <taxon>Pseudonocardiaceae</taxon>
        <taxon>Actinokineospora</taxon>
    </lineage>
</organism>
<feature type="transmembrane region" description="Helical" evidence="1">
    <location>
        <begin position="474"/>
        <end position="493"/>
    </location>
</feature>
<dbReference type="EMBL" id="FNJB01000009">
    <property type="protein sequence ID" value="SDP50932.1"/>
    <property type="molecule type" value="Genomic_DNA"/>
</dbReference>
<evidence type="ECO:0000256" key="1">
    <source>
        <dbReference type="SAM" id="Phobius"/>
    </source>
</evidence>
<feature type="transmembrane region" description="Helical" evidence="1">
    <location>
        <begin position="372"/>
        <end position="389"/>
    </location>
</feature>
<accession>A0A1H0TA67</accession>
<keyword evidence="1" id="KW-0472">Membrane</keyword>
<feature type="transmembrane region" description="Helical" evidence="1">
    <location>
        <begin position="100"/>
        <end position="120"/>
    </location>
</feature>
<feature type="transmembrane region" description="Helical" evidence="1">
    <location>
        <begin position="246"/>
        <end position="267"/>
    </location>
</feature>
<evidence type="ECO:0008006" key="4">
    <source>
        <dbReference type="Google" id="ProtNLM"/>
    </source>
</evidence>
<gene>
    <name evidence="2" type="ORF">SAMN05192558_109358</name>
</gene>
<dbReference type="RefSeq" id="WP_091380453.1">
    <property type="nucleotide sequence ID" value="NZ_FNDV01000011.1"/>
</dbReference>
<dbReference type="AlphaFoldDB" id="A0A1H0TA67"/>
<proteinExistence type="predicted"/>
<sequence length="651" mass="69351">MLTNAGLLCLVLTTLLVVPGLLVGVSAGLRGWVLLGTAPVLTYGVVSLGAPLAPTLLGGWSVWALLAVTAVVCAVVFAARLVGRRWFPMSAGDELPRWSLIHHAGVVAALAIAAGVGLLVTSRSTAGFTGVHQFWDAIFHANSVRFIAETGESAPSALRAVNDPFNQNFFYPNSFHVLVATALQVTAGTVPQLLNLQSGLLAFVFALSMVGVLRAAKARPALIAATALLAGTFTSFPYALEFFGPVWPFAVGVAVIPGFVALFVALLDRRDPALILITALAATGLVTLHPSVALSAAVFCGVYVLQRWIQARRVPLPELVAVGVMGVLAAARALPELLKAASMATASGFDWPTYGTPGAVLGMVLFQNYETALPQWWLVAALVAGVVGLRRLRDLGWWLVGGLVFIVLFVLAASYEGPTVALLTGPWWNDRWRFAALCTLPLLLVAANGLVVARDFLTRVTARWTKRDDVIVRSLALGVVVVALAGLTNAFYIGRNTTFIKPAYGAQAGTMTPPKQAAIEELGKVVPDKGVVMNDPTDGSAWMWALEDVHPVFGHVFSGRPDPKSAGADRVELWERFDELDTDTEVQAIVRKLGITHVFFTDDRVYGARGAAPGLDDLDEARSLKLVFAEGSSRVYEVTLDQPRPQQRPGG</sequence>
<feature type="transmembrane region" description="Helical" evidence="1">
    <location>
        <begin position="60"/>
        <end position="79"/>
    </location>
</feature>
<feature type="transmembrane region" description="Helical" evidence="1">
    <location>
        <begin position="193"/>
        <end position="213"/>
    </location>
</feature>
<feature type="transmembrane region" description="Helical" evidence="1">
    <location>
        <begin position="220"/>
        <end position="240"/>
    </location>
</feature>
<feature type="transmembrane region" description="Helical" evidence="1">
    <location>
        <begin position="274"/>
        <end position="304"/>
    </location>
</feature>
<dbReference type="STRING" id="504798.SAMN05421871_11117"/>
<dbReference type="Proteomes" id="UP000199651">
    <property type="component" value="Unassembled WGS sequence"/>
</dbReference>
<feature type="transmembrane region" description="Helical" evidence="1">
    <location>
        <begin position="434"/>
        <end position="453"/>
    </location>
</feature>
<dbReference type="InterPro" id="IPR046671">
    <property type="entry name" value="DUF6541"/>
</dbReference>
<dbReference type="OrthoDB" id="3251757at2"/>
<dbReference type="Pfam" id="PF20176">
    <property type="entry name" value="DUF6541"/>
    <property type="match status" value="1"/>
</dbReference>
<keyword evidence="1" id="KW-1133">Transmembrane helix</keyword>
<protein>
    <recommendedName>
        <fullName evidence="4">4-amino-4-deoxy-L-arabinose transferase</fullName>
    </recommendedName>
</protein>